<sequence>MLAVYSIGSPGFSRGYAKSKKKKKKEKKKGEAAEAVANATAAQTEEIKTPLFSKILSAVALTFKKLTDKDAIRTDPVKIKSDLKTTSSPSLSAEQKDLVSLAANGHNIFFTGSAGSGKSTALRAIRDKLHSMGKIVQVLAPTGKVAIANEGQTTYTFAGWTPNSHKMSLSELTQHGRNPPLSDRLRKVDALIIDEISMVENFTFERLSHLLKAAHSKDGKHSTLPFGGVQIITTGDFCQLPPVKPFQQCVKCGSDMERHKRQKTYTCSSEDCNEFYRESDKWAFRSNAWEECNFQYVHLNTIFRQNDPEFINLLEKLRLGLQLNDADIGLLTRPKDAIGRNAPRLYARREDVRRLNDFEFGRLNAIEQVYKCVDIFMWNQEGHPELEKMNERMADGSLKELKDHRLEVEVRLKRGMQVFLQHNLDLGNGLYNGSQGKIVDFRPFSSQLPRFSIHNEDLPVYLPHYGIAEDVLGQFMKNCRETEGWPVVQFHNGDTRTIYPVCQPVLRGTTRPYSLLGRVQIPLTAAWALTIHKSQGMTLDKLVVDINDVFEEGHVYVALSRARSLDGLKVEGDMSVLRKFRGNPEVLEWLQEKFGQDKKVHK</sequence>
<dbReference type="GO" id="GO:0006281">
    <property type="term" value="P:DNA repair"/>
    <property type="evidence" value="ECO:0007669"/>
    <property type="project" value="UniProtKB-KW"/>
</dbReference>
<organism evidence="5 6">
    <name type="scientific">Trichoderma parareesei</name>
    <name type="common">Filamentous fungus</name>
    <dbReference type="NCBI Taxonomy" id="858221"/>
    <lineage>
        <taxon>Eukaryota</taxon>
        <taxon>Fungi</taxon>
        <taxon>Dikarya</taxon>
        <taxon>Ascomycota</taxon>
        <taxon>Pezizomycotina</taxon>
        <taxon>Sordariomycetes</taxon>
        <taxon>Hypocreomycetidae</taxon>
        <taxon>Hypocreales</taxon>
        <taxon>Hypocreaceae</taxon>
        <taxon>Trichoderma</taxon>
    </lineage>
</organism>
<evidence type="ECO:0000259" key="3">
    <source>
        <dbReference type="Pfam" id="PF05970"/>
    </source>
</evidence>
<dbReference type="Pfam" id="PF21530">
    <property type="entry name" value="Pif1_2B_dom"/>
    <property type="match status" value="1"/>
</dbReference>
<feature type="region of interest" description="Disordered" evidence="2">
    <location>
        <begin position="12"/>
        <end position="32"/>
    </location>
</feature>
<keyword evidence="6" id="KW-1185">Reference proteome</keyword>
<evidence type="ECO:0000259" key="4">
    <source>
        <dbReference type="Pfam" id="PF21530"/>
    </source>
</evidence>
<comment type="similarity">
    <text evidence="1">Belongs to the helicase family.</text>
</comment>
<dbReference type="GO" id="GO:0000723">
    <property type="term" value="P:telomere maintenance"/>
    <property type="evidence" value="ECO:0007669"/>
    <property type="project" value="InterPro"/>
</dbReference>
<keyword evidence="1" id="KW-0234">DNA repair</keyword>
<dbReference type="EC" id="5.6.2.3" evidence="1"/>
<keyword evidence="1" id="KW-0547">Nucleotide-binding</keyword>
<feature type="compositionally biased region" description="Basic residues" evidence="2">
    <location>
        <begin position="17"/>
        <end position="27"/>
    </location>
</feature>
<evidence type="ECO:0000256" key="1">
    <source>
        <dbReference type="RuleBase" id="RU363044"/>
    </source>
</evidence>
<keyword evidence="1" id="KW-0227">DNA damage</keyword>
<gene>
    <name evidence="5" type="ORF">A9Z42_0003780</name>
</gene>
<dbReference type="OrthoDB" id="432234at2759"/>
<dbReference type="PANTHER" id="PTHR47642">
    <property type="entry name" value="ATP-DEPENDENT DNA HELICASE"/>
    <property type="match status" value="1"/>
</dbReference>
<dbReference type="InterPro" id="IPR049163">
    <property type="entry name" value="Pif1-like_2B_dom"/>
</dbReference>
<keyword evidence="1" id="KW-0067">ATP-binding</keyword>
<dbReference type="InterPro" id="IPR010285">
    <property type="entry name" value="DNA_helicase_pif1-like_DEAD"/>
</dbReference>
<proteinExistence type="inferred from homology"/>
<dbReference type="GO" id="GO:0043139">
    <property type="term" value="F:5'-3' DNA helicase activity"/>
    <property type="evidence" value="ECO:0007669"/>
    <property type="project" value="UniProtKB-EC"/>
</dbReference>
<dbReference type="InterPro" id="IPR051055">
    <property type="entry name" value="PIF1_helicase"/>
</dbReference>
<name>A0A2H3A3S3_TRIPA</name>
<dbReference type="Proteomes" id="UP000219286">
    <property type="component" value="Unassembled WGS sequence"/>
</dbReference>
<feature type="domain" description="DNA helicase Pif1-like DEAD-box helicase" evidence="3">
    <location>
        <begin position="91"/>
        <end position="244"/>
    </location>
</feature>
<dbReference type="PANTHER" id="PTHR47642:SF7">
    <property type="entry name" value="ATP-DEPENDENT DNA HELICASE PIF1"/>
    <property type="match status" value="1"/>
</dbReference>
<dbReference type="Gene3D" id="3.40.50.300">
    <property type="entry name" value="P-loop containing nucleotide triphosphate hydrolases"/>
    <property type="match status" value="2"/>
</dbReference>
<keyword evidence="1" id="KW-0378">Hydrolase</keyword>
<protein>
    <recommendedName>
        <fullName evidence="1">ATP-dependent DNA helicase</fullName>
        <ecNumber evidence="1">5.6.2.3</ecNumber>
    </recommendedName>
</protein>
<keyword evidence="1" id="KW-0233">DNA recombination</keyword>
<dbReference type="AlphaFoldDB" id="A0A2H3A3S3"/>
<dbReference type="GO" id="GO:0016887">
    <property type="term" value="F:ATP hydrolysis activity"/>
    <property type="evidence" value="ECO:0007669"/>
    <property type="project" value="RHEA"/>
</dbReference>
<keyword evidence="1" id="KW-0347">Helicase</keyword>
<evidence type="ECO:0000256" key="2">
    <source>
        <dbReference type="SAM" id="MobiDB-lite"/>
    </source>
</evidence>
<comment type="cofactor">
    <cofactor evidence="1">
        <name>Mg(2+)</name>
        <dbReference type="ChEBI" id="CHEBI:18420"/>
    </cofactor>
</comment>
<dbReference type="EMBL" id="LFMI01000868">
    <property type="protein sequence ID" value="OTA08656.1"/>
    <property type="molecule type" value="Genomic_DNA"/>
</dbReference>
<dbReference type="GO" id="GO:0005524">
    <property type="term" value="F:ATP binding"/>
    <property type="evidence" value="ECO:0007669"/>
    <property type="project" value="UniProtKB-KW"/>
</dbReference>
<accession>A0A2H3A3S3</accession>
<comment type="caution">
    <text evidence="5">The sequence shown here is derived from an EMBL/GenBank/DDBJ whole genome shotgun (WGS) entry which is preliminary data.</text>
</comment>
<evidence type="ECO:0000313" key="5">
    <source>
        <dbReference type="EMBL" id="OTA08656.1"/>
    </source>
</evidence>
<comment type="catalytic activity">
    <reaction evidence="1">
        <text>ATP + H2O = ADP + phosphate + H(+)</text>
        <dbReference type="Rhea" id="RHEA:13065"/>
        <dbReference type="ChEBI" id="CHEBI:15377"/>
        <dbReference type="ChEBI" id="CHEBI:15378"/>
        <dbReference type="ChEBI" id="CHEBI:30616"/>
        <dbReference type="ChEBI" id="CHEBI:43474"/>
        <dbReference type="ChEBI" id="CHEBI:456216"/>
        <dbReference type="EC" id="5.6.2.3"/>
    </reaction>
</comment>
<evidence type="ECO:0000313" key="6">
    <source>
        <dbReference type="Proteomes" id="UP000219286"/>
    </source>
</evidence>
<dbReference type="CDD" id="cd18809">
    <property type="entry name" value="SF1_C_RecD"/>
    <property type="match status" value="1"/>
</dbReference>
<dbReference type="SUPFAM" id="SSF52540">
    <property type="entry name" value="P-loop containing nucleoside triphosphate hydrolases"/>
    <property type="match status" value="2"/>
</dbReference>
<feature type="domain" description="DNA helicase Pif1-like 2B" evidence="4">
    <location>
        <begin position="410"/>
        <end position="441"/>
    </location>
</feature>
<dbReference type="GO" id="GO:0006310">
    <property type="term" value="P:DNA recombination"/>
    <property type="evidence" value="ECO:0007669"/>
    <property type="project" value="UniProtKB-KW"/>
</dbReference>
<dbReference type="Pfam" id="PF05970">
    <property type="entry name" value="PIF1"/>
    <property type="match status" value="1"/>
</dbReference>
<dbReference type="InterPro" id="IPR027417">
    <property type="entry name" value="P-loop_NTPase"/>
</dbReference>
<reference evidence="5 6" key="1">
    <citation type="journal article" date="2015" name="Genome Announc.">
        <title>Genome sequence and annotation of Trichoderma parareesei, the ancestor of the cellulase producer Trichoderma reesei.</title>
        <authorList>
            <person name="Yang D."/>
            <person name="Pomraning K."/>
            <person name="Kopchinskiy A."/>
            <person name="Karimi Aghcheh R."/>
            <person name="Atanasova L."/>
            <person name="Chenthamara K."/>
            <person name="Baker S.E."/>
            <person name="Zhang R."/>
            <person name="Shen Q."/>
            <person name="Freitag M."/>
            <person name="Kubicek C.P."/>
            <person name="Druzhinina I.S."/>
        </authorList>
    </citation>
    <scope>NUCLEOTIDE SEQUENCE [LARGE SCALE GENOMIC DNA]</scope>
    <source>
        <strain evidence="5 6">CBS 125925</strain>
    </source>
</reference>